<keyword evidence="2" id="KW-1185">Reference proteome</keyword>
<dbReference type="InParanoid" id="E8N218"/>
<dbReference type="AlphaFoldDB" id="E8N218"/>
<proteinExistence type="predicted"/>
<dbReference type="HOGENOM" id="CLU_1709476_0_0_0"/>
<evidence type="ECO:0000313" key="2">
    <source>
        <dbReference type="Proteomes" id="UP000008922"/>
    </source>
</evidence>
<accession>E8N218</accession>
<evidence type="ECO:0000313" key="1">
    <source>
        <dbReference type="EMBL" id="BAJ64965.1"/>
    </source>
</evidence>
<dbReference type="RefSeq" id="WP_013561309.1">
    <property type="nucleotide sequence ID" value="NC_014960.1"/>
</dbReference>
<reference evidence="1 2" key="1">
    <citation type="submission" date="2010-12" db="EMBL/GenBank/DDBJ databases">
        <title>Whole genome sequence of Anaerolinea thermophila UNI-1.</title>
        <authorList>
            <person name="Narita-Yamada S."/>
            <person name="Kishi E."/>
            <person name="Watanabe Y."/>
            <person name="Takasaki K."/>
            <person name="Ankai A."/>
            <person name="Oguchi A."/>
            <person name="Fukui S."/>
            <person name="Takahashi M."/>
            <person name="Yashiro I."/>
            <person name="Hosoyama A."/>
            <person name="Sekiguchi Y."/>
            <person name="Hanada S."/>
            <person name="Fujita N."/>
        </authorList>
    </citation>
    <scope>NUCLEOTIDE SEQUENCE [LARGE SCALE GENOMIC DNA]</scope>
    <source>
        <strain evidence="2">DSM 14523 / JCM 11388 / NBRC 100420 / UNI-1</strain>
    </source>
</reference>
<organism evidence="1 2">
    <name type="scientific">Anaerolinea thermophila (strain DSM 14523 / JCM 11388 / NBRC 100420 / UNI-1)</name>
    <dbReference type="NCBI Taxonomy" id="926569"/>
    <lineage>
        <taxon>Bacteria</taxon>
        <taxon>Bacillati</taxon>
        <taxon>Chloroflexota</taxon>
        <taxon>Anaerolineae</taxon>
        <taxon>Anaerolineales</taxon>
        <taxon>Anaerolineaceae</taxon>
        <taxon>Anaerolinea</taxon>
    </lineage>
</organism>
<dbReference type="STRING" id="926569.ANT_29390"/>
<dbReference type="Proteomes" id="UP000008922">
    <property type="component" value="Chromosome"/>
</dbReference>
<protein>
    <submittedName>
        <fullName evidence="1">Uncharacterized protein</fullName>
    </submittedName>
</protein>
<sequence>MDSDRLSPAQQRALRASLLSFEKALRSALEHLSQPVQPGILYRRSLRLEETERRALQEQIQQTLHDLETFVGRLGLEAVDEPLERIIAAEMSLCWESLQESTSSRLRAYGELPPALARRLDPALEEFARSALEIARRVSSNGRIVREITDEEG</sequence>
<name>E8N218_ANATU</name>
<dbReference type="EMBL" id="AP012029">
    <property type="protein sequence ID" value="BAJ64965.1"/>
    <property type="molecule type" value="Genomic_DNA"/>
</dbReference>
<dbReference type="KEGG" id="atm:ANT_29390"/>
<gene>
    <name evidence="1" type="ordered locus">ANT_29390</name>
</gene>